<evidence type="ECO:0000259" key="3">
    <source>
        <dbReference type="PROSITE" id="PS51186"/>
    </source>
</evidence>
<keyword evidence="1" id="KW-0808">Transferase</keyword>
<gene>
    <name evidence="4" type="ORF">GCM10010422_61460</name>
</gene>
<dbReference type="Pfam" id="PF00583">
    <property type="entry name" value="Acetyltransf_1"/>
    <property type="match status" value="1"/>
</dbReference>
<keyword evidence="5" id="KW-1185">Reference proteome</keyword>
<evidence type="ECO:0000313" key="4">
    <source>
        <dbReference type="EMBL" id="GAA2503380.1"/>
    </source>
</evidence>
<proteinExistence type="predicted"/>
<dbReference type="SUPFAM" id="SSF55729">
    <property type="entry name" value="Acyl-CoA N-acyltransferases (Nat)"/>
    <property type="match status" value="1"/>
</dbReference>
<evidence type="ECO:0000256" key="1">
    <source>
        <dbReference type="ARBA" id="ARBA00022679"/>
    </source>
</evidence>
<reference evidence="5" key="1">
    <citation type="journal article" date="2019" name="Int. J. Syst. Evol. Microbiol.">
        <title>The Global Catalogue of Microorganisms (GCM) 10K type strain sequencing project: providing services to taxonomists for standard genome sequencing and annotation.</title>
        <authorList>
            <consortium name="The Broad Institute Genomics Platform"/>
            <consortium name="The Broad Institute Genome Sequencing Center for Infectious Disease"/>
            <person name="Wu L."/>
            <person name="Ma J."/>
        </authorList>
    </citation>
    <scope>NUCLEOTIDE SEQUENCE [LARGE SCALE GENOMIC DNA]</scope>
    <source>
        <strain evidence="5">JCM 6923</strain>
    </source>
</reference>
<dbReference type="CDD" id="cd04301">
    <property type="entry name" value="NAT_SF"/>
    <property type="match status" value="1"/>
</dbReference>
<organism evidence="4 5">
    <name type="scientific">Streptomyces graminearus</name>
    <dbReference type="NCBI Taxonomy" id="284030"/>
    <lineage>
        <taxon>Bacteria</taxon>
        <taxon>Bacillati</taxon>
        <taxon>Actinomycetota</taxon>
        <taxon>Actinomycetes</taxon>
        <taxon>Kitasatosporales</taxon>
        <taxon>Streptomycetaceae</taxon>
        <taxon>Streptomyces</taxon>
    </lineage>
</organism>
<dbReference type="RefSeq" id="WP_346075931.1">
    <property type="nucleotide sequence ID" value="NZ_BAAATL010000034.1"/>
</dbReference>
<evidence type="ECO:0000256" key="2">
    <source>
        <dbReference type="ARBA" id="ARBA00023315"/>
    </source>
</evidence>
<protein>
    <submittedName>
        <fullName evidence="4">GNAT family N-acetyltransferase</fullName>
    </submittedName>
</protein>
<dbReference type="PROSITE" id="PS51186">
    <property type="entry name" value="GNAT"/>
    <property type="match status" value="1"/>
</dbReference>
<dbReference type="InterPro" id="IPR050832">
    <property type="entry name" value="Bact_Acetyltransf"/>
</dbReference>
<feature type="domain" description="N-acetyltransferase" evidence="3">
    <location>
        <begin position="8"/>
        <end position="172"/>
    </location>
</feature>
<dbReference type="PANTHER" id="PTHR43877:SF2">
    <property type="entry name" value="AMINOALKYLPHOSPHONATE N-ACETYLTRANSFERASE-RELATED"/>
    <property type="match status" value="1"/>
</dbReference>
<keyword evidence="2" id="KW-0012">Acyltransferase</keyword>
<evidence type="ECO:0000313" key="5">
    <source>
        <dbReference type="Proteomes" id="UP001501721"/>
    </source>
</evidence>
<accession>A0ABP5ZS05</accession>
<name>A0ABP5ZS05_9ACTN</name>
<dbReference type="EMBL" id="BAAATL010000034">
    <property type="protein sequence ID" value="GAA2503380.1"/>
    <property type="molecule type" value="Genomic_DNA"/>
</dbReference>
<comment type="caution">
    <text evidence="4">The sequence shown here is derived from an EMBL/GenBank/DDBJ whole genome shotgun (WGS) entry which is preliminary data.</text>
</comment>
<dbReference type="PANTHER" id="PTHR43877">
    <property type="entry name" value="AMINOALKYLPHOSPHONATE N-ACETYLTRANSFERASE-RELATED-RELATED"/>
    <property type="match status" value="1"/>
</dbReference>
<dbReference type="Gene3D" id="3.40.630.30">
    <property type="match status" value="1"/>
</dbReference>
<dbReference type="Proteomes" id="UP001501721">
    <property type="component" value="Unassembled WGS sequence"/>
</dbReference>
<sequence>MTEEASGCGVRRREDADLDACVELLAEVHERDGYPENWPERPGDWLARPTLFAAWVAELEGRIVGHVGLSEGGVEDRAPGLWSRRAGTPIEATAVISRLFVSPAVRGQGVGALLMERAAGEARRRRRHPVLDVLTSDTSAVALYERLGWTLLDTVDQRWSPTETVTVHCYAAPVVTGGKRRAPSGP</sequence>
<dbReference type="InterPro" id="IPR000182">
    <property type="entry name" value="GNAT_dom"/>
</dbReference>
<dbReference type="InterPro" id="IPR016181">
    <property type="entry name" value="Acyl_CoA_acyltransferase"/>
</dbReference>